<dbReference type="EMBL" id="RIBY02002212">
    <property type="protein sequence ID" value="KAH9822739.1"/>
    <property type="molecule type" value="Genomic_DNA"/>
</dbReference>
<comment type="caution">
    <text evidence="2">The sequence shown here is derived from an EMBL/GenBank/DDBJ whole genome shotgun (WGS) entry which is preliminary data.</text>
</comment>
<feature type="region of interest" description="Disordered" evidence="1">
    <location>
        <begin position="743"/>
        <end position="764"/>
    </location>
</feature>
<feature type="region of interest" description="Disordered" evidence="1">
    <location>
        <begin position="622"/>
        <end position="645"/>
    </location>
</feature>
<feature type="compositionally biased region" description="Basic and acidic residues" evidence="1">
    <location>
        <begin position="422"/>
        <end position="432"/>
    </location>
</feature>
<feature type="compositionally biased region" description="Basic and acidic residues" evidence="1">
    <location>
        <begin position="13"/>
        <end position="31"/>
    </location>
</feature>
<dbReference type="Proteomes" id="UP001138500">
    <property type="component" value="Unassembled WGS sequence"/>
</dbReference>
<accession>A0A9W7SLN4</accession>
<sequence length="764" mass="83684">MSQMKIWKIVKESRAKRDAERLKDEERRDQQEQAVGQTIEENNGRDRAKWEAMYGGKELGEVHVDSGVGSSINSDPKRSTSVNERALSFVEMSSLASKRGSKRASGPQVSVRTTSDDGIAQNKAYPPSQRNLLSYDQSGAPSIVSAQERSELEDSNPASTADFNDTTSIKDWSLHRSRSPVEPEPKITPLPFSIPSEEPEQDDGDCQSVGTAGLSVLGRRMPLKALTLKKKQDEDESAGLSPIRSNRASSIAAIADEDVAMDALSQHRLSQAPPLPQTLGLSQESLRPSSVVDEDSSSSDNPRRSFIEAPVEEEDLEIIVRPPTALDEAPPQIARVVSQSRHGRGSSHAHPAAAESSIGDPVNVRDVGNLKEHLPEPMSKVAKIYRTNEWAKHAADASEPEPVSDAESSSPGVQVDPIFQDEAAKAAEEVHKPTANVSAPSRNASASSNNSYRRSIQPSPAPALSRSASATVTPVYAFKRSSSQASLQKQDSRSMASPKLARINSRNFSAPLSSQRLAETPIEEEPAQDVSRNASSTLDLATQSNLMDQRNDRLKRKTTTISFNSLAVSDANLAGQSATSPLQASGVEDTPEDEMTLAQRRLVIQQRRASQQAEQQRRNIIQALPSVQPRSNSRQRAVQPGPTRMSSVMSMSNVNANSNIIYDSHQPKRQNTIDSVRQSNMLTQWRASLQQGSQANHLSAADELARQQMIEGRRQAEYLEQKQQAEKARRESAADMAMRQGFLHEAHRDAMRKMQAKANRKAEQ</sequence>
<proteinExistence type="predicted"/>
<feature type="compositionally biased region" description="Low complexity" evidence="1">
    <location>
        <begin position="435"/>
        <end position="455"/>
    </location>
</feature>
<feature type="region of interest" description="Disordered" evidence="1">
    <location>
        <begin position="227"/>
        <end position="249"/>
    </location>
</feature>
<gene>
    <name evidence="2" type="ORF">Tdes44962_MAKER04708</name>
</gene>
<keyword evidence="3" id="KW-1185">Reference proteome</keyword>
<feature type="compositionally biased region" description="Polar residues" evidence="1">
    <location>
        <begin position="480"/>
        <end position="495"/>
    </location>
</feature>
<dbReference type="OrthoDB" id="102260at2759"/>
<reference evidence="2 3" key="1">
    <citation type="journal article" date="2018" name="IMA Fungus">
        <title>IMA Genome-F 10: Nine draft genome sequences of Claviceps purpurea s.lat., including C. arundinis, C. humidiphila, and C. cf. spartinae, pseudomolecules for the pitch canker pathogen Fusarium circinatum, draft genome of Davidsoniella eucalypti, Grosmannia galeiformis, Quambalaria eucalypti, and Teratosphaeria destructans.</title>
        <authorList>
            <person name="Wingfield B.D."/>
            <person name="Liu M."/>
            <person name="Nguyen H.D."/>
            <person name="Lane F.A."/>
            <person name="Morgan S.W."/>
            <person name="De Vos L."/>
            <person name="Wilken P.M."/>
            <person name="Duong T.A."/>
            <person name="Aylward J."/>
            <person name="Coetzee M.P."/>
            <person name="Dadej K."/>
            <person name="De Beer Z.W."/>
            <person name="Findlay W."/>
            <person name="Havenga M."/>
            <person name="Kolarik M."/>
            <person name="Menzies J.G."/>
            <person name="Naidoo K."/>
            <person name="Pochopski O."/>
            <person name="Shoukouhi P."/>
            <person name="Santana Q.C."/>
            <person name="Seifert K.A."/>
            <person name="Soal N."/>
            <person name="Steenkamp E.T."/>
            <person name="Tatham C.T."/>
            <person name="van der Nest M.A."/>
            <person name="Wingfield M.J."/>
        </authorList>
    </citation>
    <scope>NUCLEOTIDE SEQUENCE [LARGE SCALE GENOMIC DNA]</scope>
    <source>
        <strain evidence="2">CMW44962</strain>
    </source>
</reference>
<evidence type="ECO:0000256" key="1">
    <source>
        <dbReference type="SAM" id="MobiDB-lite"/>
    </source>
</evidence>
<feature type="region of interest" description="Disordered" evidence="1">
    <location>
        <begin position="392"/>
        <end position="468"/>
    </location>
</feature>
<feature type="region of interest" description="Disordered" evidence="1">
    <location>
        <begin position="264"/>
        <end position="314"/>
    </location>
</feature>
<feature type="compositionally biased region" description="Basic residues" evidence="1">
    <location>
        <begin position="754"/>
        <end position="764"/>
    </location>
</feature>
<feature type="region of interest" description="Disordered" evidence="1">
    <location>
        <begin position="480"/>
        <end position="535"/>
    </location>
</feature>
<feature type="compositionally biased region" description="Polar residues" evidence="1">
    <location>
        <begin position="128"/>
        <end position="147"/>
    </location>
</feature>
<feature type="compositionally biased region" description="Polar residues" evidence="1">
    <location>
        <begin position="504"/>
        <end position="517"/>
    </location>
</feature>
<name>A0A9W7SLN4_9PEZI</name>
<organism evidence="2 3">
    <name type="scientific">Teratosphaeria destructans</name>
    <dbReference type="NCBI Taxonomy" id="418781"/>
    <lineage>
        <taxon>Eukaryota</taxon>
        <taxon>Fungi</taxon>
        <taxon>Dikarya</taxon>
        <taxon>Ascomycota</taxon>
        <taxon>Pezizomycotina</taxon>
        <taxon>Dothideomycetes</taxon>
        <taxon>Dothideomycetidae</taxon>
        <taxon>Mycosphaerellales</taxon>
        <taxon>Teratosphaeriaceae</taxon>
        <taxon>Teratosphaeria</taxon>
    </lineage>
</organism>
<feature type="compositionally biased region" description="Polar residues" evidence="1">
    <location>
        <begin position="68"/>
        <end position="83"/>
    </location>
</feature>
<feature type="compositionally biased region" description="Polar residues" evidence="1">
    <location>
        <begin position="156"/>
        <end position="170"/>
    </location>
</feature>
<evidence type="ECO:0000313" key="2">
    <source>
        <dbReference type="EMBL" id="KAH9822739.1"/>
    </source>
</evidence>
<feature type="compositionally biased region" description="Polar residues" evidence="1">
    <location>
        <begin position="279"/>
        <end position="288"/>
    </location>
</feature>
<reference evidence="2 3" key="2">
    <citation type="journal article" date="2021" name="Curr. Genet.">
        <title>Genetic response to nitrogen starvation in the aggressive Eucalyptus foliar pathogen Teratosphaeria destructans.</title>
        <authorList>
            <person name="Havenga M."/>
            <person name="Wingfield B.D."/>
            <person name="Wingfield M.J."/>
            <person name="Dreyer L.L."/>
            <person name="Roets F."/>
            <person name="Aylward J."/>
        </authorList>
    </citation>
    <scope>NUCLEOTIDE SEQUENCE [LARGE SCALE GENOMIC DNA]</scope>
    <source>
        <strain evidence="2">CMW44962</strain>
    </source>
</reference>
<feature type="region of interest" description="Disordered" evidence="1">
    <location>
        <begin position="337"/>
        <end position="365"/>
    </location>
</feature>
<protein>
    <submittedName>
        <fullName evidence="2">Uncharacterized protein</fullName>
    </submittedName>
</protein>
<feature type="compositionally biased region" description="Polar residues" evidence="1">
    <location>
        <begin position="32"/>
        <end position="41"/>
    </location>
</feature>
<dbReference type="PANTHER" id="PTHR39469:SF1">
    <property type="entry name" value="DUF4203 DOMAIN-CONTAINING PROTEIN"/>
    <property type="match status" value="1"/>
</dbReference>
<evidence type="ECO:0000313" key="3">
    <source>
        <dbReference type="Proteomes" id="UP001138500"/>
    </source>
</evidence>
<feature type="compositionally biased region" description="Basic and acidic residues" evidence="1">
    <location>
        <begin position="743"/>
        <end position="752"/>
    </location>
</feature>
<dbReference type="PANTHER" id="PTHR39469">
    <property type="entry name" value="CHROMOSOME 1, WHOLE GENOME SHOTGUN SEQUENCE"/>
    <property type="match status" value="1"/>
</dbReference>
<feature type="region of interest" description="Disordered" evidence="1">
    <location>
        <begin position="13"/>
        <end position="214"/>
    </location>
</feature>
<dbReference type="AlphaFoldDB" id="A0A9W7SLN4"/>
<feature type="compositionally biased region" description="Low complexity" evidence="1">
    <location>
        <begin position="348"/>
        <end position="357"/>
    </location>
</feature>